<feature type="domain" description="C2H2-type" evidence="13">
    <location>
        <begin position="338"/>
        <end position="365"/>
    </location>
</feature>
<dbReference type="GeneTree" id="ENSGT00940000164664"/>
<keyword evidence="5 11" id="KW-0863">Zinc-finger</keyword>
<feature type="compositionally biased region" description="Polar residues" evidence="12">
    <location>
        <begin position="164"/>
        <end position="184"/>
    </location>
</feature>
<feature type="region of interest" description="Disordered" evidence="12">
    <location>
        <begin position="75"/>
        <end position="99"/>
    </location>
</feature>
<evidence type="ECO:0000256" key="12">
    <source>
        <dbReference type="SAM" id="MobiDB-lite"/>
    </source>
</evidence>
<evidence type="ECO:0000256" key="7">
    <source>
        <dbReference type="ARBA" id="ARBA00023015"/>
    </source>
</evidence>
<feature type="domain" description="C2H2-type" evidence="13">
    <location>
        <begin position="535"/>
        <end position="562"/>
    </location>
</feature>
<dbReference type="FunFam" id="3.30.160.60:FF:000193">
    <property type="entry name" value="Zinc finger protein 300"/>
    <property type="match status" value="1"/>
</dbReference>
<dbReference type="InterPro" id="IPR036236">
    <property type="entry name" value="Znf_C2H2_sf"/>
</dbReference>
<feature type="compositionally biased region" description="Basic and acidic residues" evidence="12">
    <location>
        <begin position="140"/>
        <end position="162"/>
    </location>
</feature>
<feature type="domain" description="C2H2-type" evidence="13">
    <location>
        <begin position="395"/>
        <end position="422"/>
    </location>
</feature>
<dbReference type="OrthoDB" id="8919667at2759"/>
<dbReference type="GO" id="GO:0008270">
    <property type="term" value="F:zinc ion binding"/>
    <property type="evidence" value="ECO:0007669"/>
    <property type="project" value="UniProtKB-KW"/>
</dbReference>
<keyword evidence="3" id="KW-0479">Metal-binding</keyword>
<dbReference type="KEGG" id="omy:110492857"/>
<evidence type="ECO:0000313" key="14">
    <source>
        <dbReference type="Ensembl" id="ENSOMYP00000104272.2"/>
    </source>
</evidence>
<keyword evidence="10" id="KW-0539">Nucleus</keyword>
<keyword evidence="7" id="KW-0805">Transcription regulation</keyword>
<evidence type="ECO:0000256" key="6">
    <source>
        <dbReference type="ARBA" id="ARBA00022833"/>
    </source>
</evidence>
<feature type="compositionally biased region" description="Polar residues" evidence="12">
    <location>
        <begin position="129"/>
        <end position="139"/>
    </location>
</feature>
<feature type="compositionally biased region" description="Basic and acidic residues" evidence="12">
    <location>
        <begin position="80"/>
        <end position="99"/>
    </location>
</feature>
<gene>
    <name evidence="14" type="primary">LOC110492857</name>
</gene>
<keyword evidence="4" id="KW-0677">Repeat</keyword>
<dbReference type="GO" id="GO:0003677">
    <property type="term" value="F:DNA binding"/>
    <property type="evidence" value="ECO:0007669"/>
    <property type="project" value="UniProtKB-KW"/>
</dbReference>
<comment type="subcellular location">
    <subcellularLocation>
        <location evidence="1">Nucleus</location>
    </subcellularLocation>
</comment>
<proteinExistence type="inferred from homology"/>
<keyword evidence="6" id="KW-0862">Zinc</keyword>
<dbReference type="Ensembl" id="ENSOMYT00000113053.2">
    <property type="protein sequence ID" value="ENSOMYP00000104272.2"/>
    <property type="gene ID" value="ENSOMYG00000046847.2"/>
</dbReference>
<feature type="domain" description="C2H2-type" evidence="13">
    <location>
        <begin position="451"/>
        <end position="478"/>
    </location>
</feature>
<dbReference type="FunFam" id="3.30.160.60:FF:002343">
    <property type="entry name" value="Zinc finger protein 33A"/>
    <property type="match status" value="1"/>
</dbReference>
<dbReference type="InterPro" id="IPR013087">
    <property type="entry name" value="Znf_C2H2_type"/>
</dbReference>
<dbReference type="FunFam" id="3.30.160.60:FF:001480">
    <property type="entry name" value="Si:cabz01071911.3"/>
    <property type="match status" value="1"/>
</dbReference>
<dbReference type="Gene3D" id="3.30.160.60">
    <property type="entry name" value="Classic Zinc Finger"/>
    <property type="match status" value="10"/>
</dbReference>
<feature type="region of interest" description="Disordered" evidence="12">
    <location>
        <begin position="123"/>
        <end position="192"/>
    </location>
</feature>
<feature type="domain" description="C2H2-type" evidence="13">
    <location>
        <begin position="423"/>
        <end position="450"/>
    </location>
</feature>
<dbReference type="FunFam" id="3.30.160.60:FF:001158">
    <property type="entry name" value="zinc finger protein 22"/>
    <property type="match status" value="1"/>
</dbReference>
<comment type="similarity">
    <text evidence="2">Belongs to the krueppel C2H2-type zinc-finger protein family.</text>
</comment>
<evidence type="ECO:0000256" key="4">
    <source>
        <dbReference type="ARBA" id="ARBA00022737"/>
    </source>
</evidence>
<feature type="domain" description="C2H2-type" evidence="13">
    <location>
        <begin position="479"/>
        <end position="506"/>
    </location>
</feature>
<keyword evidence="8" id="KW-0238">DNA-binding</keyword>
<evidence type="ECO:0000256" key="11">
    <source>
        <dbReference type="PROSITE-ProRule" id="PRU00042"/>
    </source>
</evidence>
<dbReference type="RefSeq" id="XP_021423009.2">
    <property type="nucleotide sequence ID" value="XM_021567334.2"/>
</dbReference>
<dbReference type="FunFam" id="3.30.160.60:FF:000264">
    <property type="entry name" value="Zinc finger protein 236"/>
    <property type="match status" value="1"/>
</dbReference>
<feature type="domain" description="C2H2-type" evidence="13">
    <location>
        <begin position="284"/>
        <end position="311"/>
    </location>
</feature>
<evidence type="ECO:0000256" key="8">
    <source>
        <dbReference type="ARBA" id="ARBA00023125"/>
    </source>
</evidence>
<protein>
    <recommendedName>
        <fullName evidence="13">C2H2-type domain-containing protein</fullName>
    </recommendedName>
</protein>
<evidence type="ECO:0000256" key="9">
    <source>
        <dbReference type="ARBA" id="ARBA00023163"/>
    </source>
</evidence>
<evidence type="ECO:0000256" key="2">
    <source>
        <dbReference type="ARBA" id="ARBA00006991"/>
    </source>
</evidence>
<evidence type="ECO:0000259" key="13">
    <source>
        <dbReference type="PROSITE" id="PS50157"/>
    </source>
</evidence>
<dbReference type="GO" id="GO:0005634">
    <property type="term" value="C:nucleus"/>
    <property type="evidence" value="ECO:0007669"/>
    <property type="project" value="UniProtKB-SubCell"/>
</dbReference>
<dbReference type="AlphaFoldDB" id="A0A8C7V2U8"/>
<dbReference type="Proteomes" id="UP000694395">
    <property type="component" value="Chromosome 2"/>
</dbReference>
<reference evidence="14" key="3">
    <citation type="submission" date="2025-09" db="UniProtKB">
        <authorList>
            <consortium name="Ensembl"/>
        </authorList>
    </citation>
    <scope>IDENTIFICATION</scope>
</reference>
<keyword evidence="9" id="KW-0804">Transcription</keyword>
<reference evidence="14" key="1">
    <citation type="submission" date="2020-07" db="EMBL/GenBank/DDBJ databases">
        <title>A long reads based de novo assembly of the rainbow trout Arlee double haploid line genome.</title>
        <authorList>
            <person name="Gao G."/>
            <person name="Palti Y."/>
        </authorList>
    </citation>
    <scope>NUCLEOTIDE SEQUENCE [LARGE SCALE GENOMIC DNA]</scope>
</reference>
<dbReference type="PROSITE" id="PS00028">
    <property type="entry name" value="ZINC_FINGER_C2H2_1"/>
    <property type="match status" value="10"/>
</dbReference>
<accession>A0A8C7V2U8</accession>
<dbReference type="Pfam" id="PF00096">
    <property type="entry name" value="zf-C2H2"/>
    <property type="match status" value="6"/>
</dbReference>
<evidence type="ECO:0000313" key="15">
    <source>
        <dbReference type="Proteomes" id="UP000694395"/>
    </source>
</evidence>
<dbReference type="PANTHER" id="PTHR23234:SF9">
    <property type="entry name" value="ZINC FINGER PROTEIN 850-LIKE"/>
    <property type="match status" value="1"/>
</dbReference>
<dbReference type="PANTHER" id="PTHR23234">
    <property type="entry name" value="ZNF44 PROTEIN"/>
    <property type="match status" value="1"/>
</dbReference>
<feature type="domain" description="C2H2-type" evidence="13">
    <location>
        <begin position="366"/>
        <end position="394"/>
    </location>
</feature>
<organism evidence="14 15">
    <name type="scientific">Oncorhynchus mykiss</name>
    <name type="common">Rainbow trout</name>
    <name type="synonym">Salmo gairdneri</name>
    <dbReference type="NCBI Taxonomy" id="8022"/>
    <lineage>
        <taxon>Eukaryota</taxon>
        <taxon>Metazoa</taxon>
        <taxon>Chordata</taxon>
        <taxon>Craniata</taxon>
        <taxon>Vertebrata</taxon>
        <taxon>Euteleostomi</taxon>
        <taxon>Actinopterygii</taxon>
        <taxon>Neopterygii</taxon>
        <taxon>Teleostei</taxon>
        <taxon>Protacanthopterygii</taxon>
        <taxon>Salmoniformes</taxon>
        <taxon>Salmonidae</taxon>
        <taxon>Salmoninae</taxon>
        <taxon>Oncorhynchus</taxon>
    </lineage>
</organism>
<dbReference type="SUPFAM" id="SSF57667">
    <property type="entry name" value="beta-beta-alpha zinc fingers"/>
    <property type="match status" value="6"/>
</dbReference>
<keyword evidence="15" id="KW-1185">Reference proteome</keyword>
<reference evidence="14" key="2">
    <citation type="submission" date="2025-08" db="UniProtKB">
        <authorList>
            <consortium name="Ensembl"/>
        </authorList>
    </citation>
    <scope>IDENTIFICATION</scope>
</reference>
<dbReference type="GeneID" id="110492857"/>
<evidence type="ECO:0000256" key="1">
    <source>
        <dbReference type="ARBA" id="ARBA00004123"/>
    </source>
</evidence>
<name>A0A8C7V2U8_ONCMY</name>
<dbReference type="FunFam" id="3.30.160.60:FF:000065">
    <property type="entry name" value="B-cell CLL/lymphoma 6, member B"/>
    <property type="match status" value="1"/>
</dbReference>
<evidence type="ECO:0000256" key="10">
    <source>
        <dbReference type="ARBA" id="ARBA00023242"/>
    </source>
</evidence>
<evidence type="ECO:0000256" key="5">
    <source>
        <dbReference type="ARBA" id="ARBA00022771"/>
    </source>
</evidence>
<sequence length="575" mass="66068">MAKMELLGLIFNQGFRAVPELFRAVEKTITDYQGKDCLSKEENNRLQKLLDILLKPEIQLHRADRKWLNAIEEEVPPEQQHCEQERSPNPGKDDSEPTQIKEEQVALRTSQKLEYNTTFPCVKSESDEYPTQSSHLNKTQSKECKNRDSSTKQIKTEPHEDSSEPTSDSQALSLVNPSCSASQNENRESVDARWSGGHLAALKMCKSKRTRTEKEQIPACCKVCGRSCHSMRTLLTHLKSHRKDEEHICGVCGKRCPSLERVRDHIQTHMMSHLKPPSECPAGSSCKVCGRPCHSFGALLRHLRRHRKDKEHICGVCGKSCQSLKGLMDHILETHRTRFCEVCGKGFDSPTDLKNHIRTHTGEKLFPCNDCGRCFTSIGTLNVYIRMVHTGEKSHHCHECGKCYALSGNLKMHMRLHTGEKPYHCNECGKTFRLGTSLKMHMRTHSREKPYRCQDCGYSFSRRDHLKNHCRIHTGEKRHRCPECAKCFPQRSSLQMHMRIHTGEKPHQCHFCKKCFTYSHHLRGHVRIHTNDKPFPCQECGQCFSQSSNLNRHIKRHRGEKPHHCHVCGKSSSFS</sequence>
<dbReference type="PROSITE" id="PS50157">
    <property type="entry name" value="ZINC_FINGER_C2H2_2"/>
    <property type="match status" value="10"/>
</dbReference>
<feature type="domain" description="C2H2-type" evidence="13">
    <location>
        <begin position="507"/>
        <end position="534"/>
    </location>
</feature>
<evidence type="ECO:0000256" key="3">
    <source>
        <dbReference type="ARBA" id="ARBA00022723"/>
    </source>
</evidence>
<dbReference type="FunFam" id="3.30.160.60:FF:000736">
    <property type="entry name" value="Zinc finger protein 423"/>
    <property type="match status" value="1"/>
</dbReference>
<dbReference type="SMART" id="SM00355">
    <property type="entry name" value="ZnF_C2H2"/>
    <property type="match status" value="12"/>
</dbReference>
<feature type="domain" description="C2H2-type" evidence="13">
    <location>
        <begin position="219"/>
        <end position="246"/>
    </location>
</feature>
<dbReference type="InterPro" id="IPR050758">
    <property type="entry name" value="Znf_C2H2-type"/>
</dbReference>